<protein>
    <recommendedName>
        <fullName evidence="4">Acid phosphatase</fullName>
    </recommendedName>
</protein>
<keyword evidence="1" id="KW-0812">Transmembrane</keyword>
<feature type="transmembrane region" description="Helical" evidence="1">
    <location>
        <begin position="415"/>
        <end position="440"/>
    </location>
</feature>
<keyword evidence="1" id="KW-1133">Transmembrane helix</keyword>
<accession>A0A1E4THU7</accession>
<dbReference type="PANTHER" id="PTHR11567:SF142">
    <property type="entry name" value="PHOSPHOGLYCERATE MUTASE-LIKE PROTEIN"/>
    <property type="match status" value="1"/>
</dbReference>
<keyword evidence="1" id="KW-0472">Membrane</keyword>
<gene>
    <name evidence="2" type="ORF">CANCADRAFT_122675</name>
</gene>
<keyword evidence="3" id="KW-1185">Reference proteome</keyword>
<dbReference type="SUPFAM" id="SSF53254">
    <property type="entry name" value="Phosphoglycerate mutase-like"/>
    <property type="match status" value="1"/>
</dbReference>
<dbReference type="Gene3D" id="3.40.50.1240">
    <property type="entry name" value="Phosphoglycerate mutase-like"/>
    <property type="match status" value="1"/>
</dbReference>
<sequence length="471" mass="51272">MKLTDWTVILGAPVASAKIIGAVVYGRHGDRTPKAMGSPELTILGRNQMFSAGDYHHNRYISNSSDYYLDGIDATENLTQYMSATNIGGSAVLFDSATTFNQALFPKVADESITLVNGSEYSDPMDGIQYVSLFAAAPGSSDFVYLDGNNDCPAWTTASKSYLQSESFKATNASTAEFYAGFKDLIQSLNPKTSVKYNYGGAYDVFDILNYGMNHIASVADQVTEEEYFQLRTLADTYSWNLIYNESQPLRGIAGRTMLAQIQDQISAIAANSGSNRKLAFIAGSYDTIQSGWFLMNIPQKNPGFYAIPDYAATMVFEVHESDSGDLTVQFGYRNTTLGEGAEYEMIPVFDFDSVDMDYTTFMNKMNDVTLNDISEWCTQCDAWSLDICASTKTLQDTQAQLSALQTSTDDELSAAAGGGIGAGVTIGVFAIAGVLFYLFRRNKKSAALSKETLPVVERAMSESTKGSTLG</sequence>
<dbReference type="AlphaFoldDB" id="A0A1E4THU7"/>
<reference evidence="3" key="1">
    <citation type="submission" date="2016-02" db="EMBL/GenBank/DDBJ databases">
        <title>Comparative genomics of biotechnologically important yeasts.</title>
        <authorList>
            <consortium name="DOE Joint Genome Institute"/>
            <person name="Riley R."/>
            <person name="Haridas S."/>
            <person name="Wolfe K.H."/>
            <person name="Lopes M.R."/>
            <person name="Hittinger C.T."/>
            <person name="Goker M."/>
            <person name="Salamov A."/>
            <person name="Wisecaver J."/>
            <person name="Long T.M."/>
            <person name="Aerts A.L."/>
            <person name="Barry K."/>
            <person name="Choi C."/>
            <person name="Clum A."/>
            <person name="Coughlan A.Y."/>
            <person name="Deshpande S."/>
            <person name="Douglass A.P."/>
            <person name="Hanson S.J."/>
            <person name="Klenk H.-P."/>
            <person name="Labutti K."/>
            <person name="Lapidus A."/>
            <person name="Lindquist E."/>
            <person name="Lipzen A."/>
            <person name="Meier-Kolthoff J.P."/>
            <person name="Ohm R.A."/>
            <person name="Otillar R.P."/>
            <person name="Pangilinan J."/>
            <person name="Peng Y."/>
            <person name="Rokas A."/>
            <person name="Rosa C.A."/>
            <person name="Scheuner C."/>
            <person name="Sibirny A.A."/>
            <person name="Slot J.C."/>
            <person name="Stielow J.B."/>
            <person name="Sun H."/>
            <person name="Kurtzman C.P."/>
            <person name="Blackwell M."/>
            <person name="Jeffries T.W."/>
            <person name="Grigoriev I.V."/>
        </authorList>
    </citation>
    <scope>NUCLEOTIDE SEQUENCE [LARGE SCALE GENOMIC DNA]</scope>
    <source>
        <strain evidence="3">NRRL Y-17796</strain>
    </source>
</reference>
<dbReference type="OrthoDB" id="258392at2759"/>
<dbReference type="EMBL" id="KV453842">
    <property type="protein sequence ID" value="ODV91334.1"/>
    <property type="molecule type" value="Genomic_DNA"/>
</dbReference>
<evidence type="ECO:0008006" key="4">
    <source>
        <dbReference type="Google" id="ProtNLM"/>
    </source>
</evidence>
<name>A0A1E4THU7_9ASCO</name>
<dbReference type="PANTHER" id="PTHR11567">
    <property type="entry name" value="ACID PHOSPHATASE-RELATED"/>
    <property type="match status" value="1"/>
</dbReference>
<dbReference type="Proteomes" id="UP000095023">
    <property type="component" value="Unassembled WGS sequence"/>
</dbReference>
<evidence type="ECO:0000313" key="2">
    <source>
        <dbReference type="EMBL" id="ODV91334.1"/>
    </source>
</evidence>
<dbReference type="GO" id="GO:0016791">
    <property type="term" value="F:phosphatase activity"/>
    <property type="evidence" value="ECO:0007669"/>
    <property type="project" value="TreeGrafter"/>
</dbReference>
<proteinExistence type="predicted"/>
<evidence type="ECO:0000256" key="1">
    <source>
        <dbReference type="SAM" id="Phobius"/>
    </source>
</evidence>
<organism evidence="2 3">
    <name type="scientific">Tortispora caseinolytica NRRL Y-17796</name>
    <dbReference type="NCBI Taxonomy" id="767744"/>
    <lineage>
        <taxon>Eukaryota</taxon>
        <taxon>Fungi</taxon>
        <taxon>Dikarya</taxon>
        <taxon>Ascomycota</taxon>
        <taxon>Saccharomycotina</taxon>
        <taxon>Trigonopsidomycetes</taxon>
        <taxon>Trigonopsidales</taxon>
        <taxon>Trigonopsidaceae</taxon>
        <taxon>Tortispora</taxon>
    </lineage>
</organism>
<dbReference type="InterPro" id="IPR029033">
    <property type="entry name" value="His_PPase_superfam"/>
</dbReference>
<evidence type="ECO:0000313" key="3">
    <source>
        <dbReference type="Proteomes" id="UP000095023"/>
    </source>
</evidence>
<dbReference type="InterPro" id="IPR050645">
    <property type="entry name" value="Histidine_acid_phosphatase"/>
</dbReference>